<proteinExistence type="predicted"/>
<comment type="caution">
    <text evidence="2">The sequence shown here is derived from an EMBL/GenBank/DDBJ whole genome shotgun (WGS) entry which is preliminary data.</text>
</comment>
<dbReference type="Proteomes" id="UP001154282">
    <property type="component" value="Unassembled WGS sequence"/>
</dbReference>
<dbReference type="AlphaFoldDB" id="A0AAV0RXD7"/>
<gene>
    <name evidence="2" type="ORF">LITE_LOCUS50400</name>
</gene>
<accession>A0AAV0RXD7</accession>
<feature type="signal peptide" evidence="1">
    <location>
        <begin position="1"/>
        <end position="22"/>
    </location>
</feature>
<keyword evidence="3" id="KW-1185">Reference proteome</keyword>
<keyword evidence="1" id="KW-0732">Signal</keyword>
<dbReference type="EMBL" id="CAMGYJ010000011">
    <property type="protein sequence ID" value="CAI0625389.1"/>
    <property type="molecule type" value="Genomic_DNA"/>
</dbReference>
<name>A0AAV0RXD7_9ROSI</name>
<reference evidence="2" key="1">
    <citation type="submission" date="2022-08" db="EMBL/GenBank/DDBJ databases">
        <authorList>
            <person name="Gutierrez-Valencia J."/>
        </authorList>
    </citation>
    <scope>NUCLEOTIDE SEQUENCE</scope>
</reference>
<protein>
    <submittedName>
        <fullName evidence="2">Uncharacterized protein</fullName>
    </submittedName>
</protein>
<evidence type="ECO:0000256" key="1">
    <source>
        <dbReference type="SAM" id="SignalP"/>
    </source>
</evidence>
<sequence>MENAYVKLLFCIVLLVLAVSGGKKNDFGVEGTLLTRPCKVAKDCALWGPRCPCDFALHLCICQPPHLKHRGLKEGH</sequence>
<evidence type="ECO:0000313" key="3">
    <source>
        <dbReference type="Proteomes" id="UP001154282"/>
    </source>
</evidence>
<feature type="chain" id="PRO_5043650943" evidence="1">
    <location>
        <begin position="23"/>
        <end position="76"/>
    </location>
</feature>
<organism evidence="2 3">
    <name type="scientific">Linum tenue</name>
    <dbReference type="NCBI Taxonomy" id="586396"/>
    <lineage>
        <taxon>Eukaryota</taxon>
        <taxon>Viridiplantae</taxon>
        <taxon>Streptophyta</taxon>
        <taxon>Embryophyta</taxon>
        <taxon>Tracheophyta</taxon>
        <taxon>Spermatophyta</taxon>
        <taxon>Magnoliopsida</taxon>
        <taxon>eudicotyledons</taxon>
        <taxon>Gunneridae</taxon>
        <taxon>Pentapetalae</taxon>
        <taxon>rosids</taxon>
        <taxon>fabids</taxon>
        <taxon>Malpighiales</taxon>
        <taxon>Linaceae</taxon>
        <taxon>Linum</taxon>
    </lineage>
</organism>
<evidence type="ECO:0000313" key="2">
    <source>
        <dbReference type="EMBL" id="CAI0625389.1"/>
    </source>
</evidence>